<dbReference type="PANTHER" id="PTHR10434:SF64">
    <property type="entry name" value="1-ACYL-SN-GLYCEROL-3-PHOSPHATE ACYLTRANSFERASE-RELATED"/>
    <property type="match status" value="1"/>
</dbReference>
<protein>
    <submittedName>
        <fullName evidence="8">Lysophospholipid acyltransferase family protein</fullName>
    </submittedName>
</protein>
<comment type="caution">
    <text evidence="8">The sequence shown here is derived from an EMBL/GenBank/DDBJ whole genome shotgun (WGS) entry which is preliminary data.</text>
</comment>
<dbReference type="SUPFAM" id="SSF69593">
    <property type="entry name" value="Glycerol-3-phosphate (1)-acyltransferase"/>
    <property type="match status" value="1"/>
</dbReference>
<feature type="region of interest" description="Disordered" evidence="6">
    <location>
        <begin position="293"/>
        <end position="313"/>
    </location>
</feature>
<gene>
    <name evidence="8" type="ORF">ACFWGY_07585</name>
</gene>
<proteinExistence type="predicted"/>
<feature type="compositionally biased region" description="Basic and acidic residues" evidence="6">
    <location>
        <begin position="89"/>
        <end position="109"/>
    </location>
</feature>
<name>A0ABW6G1V1_9PSEU</name>
<keyword evidence="4" id="KW-0443">Lipid metabolism</keyword>
<keyword evidence="2" id="KW-0444">Lipid biosynthesis</keyword>
<evidence type="ECO:0000256" key="2">
    <source>
        <dbReference type="ARBA" id="ARBA00022516"/>
    </source>
</evidence>
<evidence type="ECO:0000256" key="4">
    <source>
        <dbReference type="ARBA" id="ARBA00023098"/>
    </source>
</evidence>
<keyword evidence="5 8" id="KW-0012">Acyltransferase</keyword>
<feature type="domain" description="Phospholipid/glycerol acyltransferase" evidence="7">
    <location>
        <begin position="115"/>
        <end position="227"/>
    </location>
</feature>
<feature type="region of interest" description="Disordered" evidence="6">
    <location>
        <begin position="89"/>
        <end position="111"/>
    </location>
</feature>
<dbReference type="SMART" id="SM00563">
    <property type="entry name" value="PlsC"/>
    <property type="match status" value="1"/>
</dbReference>
<evidence type="ECO:0000256" key="1">
    <source>
        <dbReference type="ARBA" id="ARBA00005189"/>
    </source>
</evidence>
<dbReference type="CDD" id="cd07989">
    <property type="entry name" value="LPLAT_AGPAT-like"/>
    <property type="match status" value="1"/>
</dbReference>
<dbReference type="Proteomes" id="UP001598673">
    <property type="component" value="Unassembled WGS sequence"/>
</dbReference>
<accession>A0ABW6G1V1</accession>
<dbReference type="PANTHER" id="PTHR10434">
    <property type="entry name" value="1-ACYL-SN-GLYCEROL-3-PHOSPHATE ACYLTRANSFERASE"/>
    <property type="match status" value="1"/>
</dbReference>
<evidence type="ECO:0000313" key="9">
    <source>
        <dbReference type="Proteomes" id="UP001598673"/>
    </source>
</evidence>
<evidence type="ECO:0000313" key="8">
    <source>
        <dbReference type="EMBL" id="MFD6793183.1"/>
    </source>
</evidence>
<reference evidence="8 9" key="1">
    <citation type="submission" date="2024-09" db="EMBL/GenBank/DDBJ databases">
        <title>The Natural Products Discovery Center: Release of the First 8490 Sequenced Strains for Exploring Actinobacteria Biosynthetic Diversity.</title>
        <authorList>
            <person name="Kalkreuter E."/>
            <person name="Kautsar S.A."/>
            <person name="Yang D."/>
            <person name="Bader C.D."/>
            <person name="Teijaro C.N."/>
            <person name="Fluegel L."/>
            <person name="Davis C.M."/>
            <person name="Simpson J.R."/>
            <person name="Lauterbach L."/>
            <person name="Steele A.D."/>
            <person name="Gui C."/>
            <person name="Meng S."/>
            <person name="Li G."/>
            <person name="Viehrig K."/>
            <person name="Ye F."/>
            <person name="Su P."/>
            <person name="Kiefer A.F."/>
            <person name="Nichols A."/>
            <person name="Cepeda A.J."/>
            <person name="Yan W."/>
            <person name="Fan B."/>
            <person name="Jiang Y."/>
            <person name="Adhikari A."/>
            <person name="Zheng C.-J."/>
            <person name="Schuster L."/>
            <person name="Cowan T.M."/>
            <person name="Smanski M.J."/>
            <person name="Chevrette M.G."/>
            <person name="De Carvalho L.P.S."/>
            <person name="Shen B."/>
        </authorList>
    </citation>
    <scope>NUCLEOTIDE SEQUENCE [LARGE SCALE GENOMIC DNA]</scope>
    <source>
        <strain evidence="8 9">NPDC060353</strain>
    </source>
</reference>
<dbReference type="RefSeq" id="WP_258937890.1">
    <property type="nucleotide sequence ID" value="NZ_JANBBF010000013.1"/>
</dbReference>
<organism evidence="8 9">
    <name type="scientific">Prauserella salsuginis</name>
    <dbReference type="NCBI Taxonomy" id="387889"/>
    <lineage>
        <taxon>Bacteria</taxon>
        <taxon>Bacillati</taxon>
        <taxon>Actinomycetota</taxon>
        <taxon>Actinomycetes</taxon>
        <taxon>Pseudonocardiales</taxon>
        <taxon>Pseudonocardiaceae</taxon>
        <taxon>Prauserella</taxon>
        <taxon>Prauserella salsuginis group</taxon>
    </lineage>
</organism>
<evidence type="ECO:0000259" key="7">
    <source>
        <dbReference type="SMART" id="SM00563"/>
    </source>
</evidence>
<keyword evidence="3" id="KW-0808">Transferase</keyword>
<dbReference type="InterPro" id="IPR002123">
    <property type="entry name" value="Plipid/glycerol_acylTrfase"/>
</dbReference>
<sequence>MRRTVALAKVLTGTLPDDTDGDHDTGDTIRRRAAAALDTLGVTLTATGPLAVAGSPRRTDECPATGWHPGTAAHEWAQHDRMAAIARQRVDERRRSGDGRAQHSPRETQHGGVGTLVVANHVSWLDIPALLALEPLTFLAKREVASWPFIGRQARRMGTLLLDRWSLRGLPASVDAVAERLRAGETVMAFPEATTWCSGPGGPFRRAVFQAALDAGAPIRPVTLSYRQRGEPSTIAAFVGDDGLASSLPRVIRARDLTIHAECHRPLEPAGDRRALAHRAQRAVQGESQRLTRAVHATGSRGHTGTDAGAAHV</sequence>
<dbReference type="Pfam" id="PF01553">
    <property type="entry name" value="Acyltransferase"/>
    <property type="match status" value="1"/>
</dbReference>
<keyword evidence="9" id="KW-1185">Reference proteome</keyword>
<dbReference type="GO" id="GO:0016746">
    <property type="term" value="F:acyltransferase activity"/>
    <property type="evidence" value="ECO:0007669"/>
    <property type="project" value="UniProtKB-KW"/>
</dbReference>
<evidence type="ECO:0000256" key="3">
    <source>
        <dbReference type="ARBA" id="ARBA00022679"/>
    </source>
</evidence>
<comment type="pathway">
    <text evidence="1">Lipid metabolism.</text>
</comment>
<evidence type="ECO:0000256" key="6">
    <source>
        <dbReference type="SAM" id="MobiDB-lite"/>
    </source>
</evidence>
<evidence type="ECO:0000256" key="5">
    <source>
        <dbReference type="ARBA" id="ARBA00023315"/>
    </source>
</evidence>
<dbReference type="EMBL" id="JBHXCV010000004">
    <property type="protein sequence ID" value="MFD6793183.1"/>
    <property type="molecule type" value="Genomic_DNA"/>
</dbReference>